<reference evidence="9" key="1">
    <citation type="submission" date="2020-09" db="EMBL/GenBank/DDBJ databases">
        <title>A novel bacterium of genus Paenibacillus, isolated from South China Sea.</title>
        <authorList>
            <person name="Huang H."/>
            <person name="Mo K."/>
            <person name="Hu Y."/>
        </authorList>
    </citation>
    <scope>NUCLEOTIDE SEQUENCE</scope>
    <source>
        <strain evidence="9">IB182493</strain>
    </source>
</reference>
<dbReference type="InterPro" id="IPR004761">
    <property type="entry name" value="Spore_GerAB"/>
</dbReference>
<dbReference type="PANTHER" id="PTHR34975:SF2">
    <property type="entry name" value="SPORE GERMINATION PROTEIN A2"/>
    <property type="match status" value="1"/>
</dbReference>
<gene>
    <name evidence="9" type="ORF">IDH41_27620</name>
</gene>
<evidence type="ECO:0000313" key="10">
    <source>
        <dbReference type="Proteomes" id="UP000632125"/>
    </source>
</evidence>
<evidence type="ECO:0000256" key="2">
    <source>
        <dbReference type="ARBA" id="ARBA00007998"/>
    </source>
</evidence>
<sequence length="373" mass="41497">MNESGIAKQNVNHFQMGLLFYVFMTGSSIINVPGPLIGKALNGAWLSLLLSGSLGIGILACILFLYRRYPDLTYVEYSRKLIGTTLTAILSILTVSFFLHMQSAIVVDVGLFMISSMLRETPIYAFTFLLMAVSAATAFAGIEVMARMFTLITAMTAYTIVFVFMLGIPDYDPTLLFPIMPEGIKPVLHGAYFTFGFPYVEVFLFAMLLPFVKKESSGKLPKTMMAVLVFNIFTLCLSAICSIMIFGPFAGERTYVLFSLARVVEFQEIVQRIESVIGMALILGSYMKTTITLFVVSLYVSQLFRFKDHRTLVMPFALIGFLLGLVNFDSAMEWVGIVAVVHPVWGTAAFAFPLLLLTIVAMFKKEKQKSERP</sequence>
<feature type="transmembrane region" description="Helical" evidence="8">
    <location>
        <begin position="44"/>
        <end position="69"/>
    </location>
</feature>
<evidence type="ECO:0000256" key="6">
    <source>
        <dbReference type="ARBA" id="ARBA00022989"/>
    </source>
</evidence>
<name>A0A927H981_9BACL</name>
<keyword evidence="7 8" id="KW-0472">Membrane</keyword>
<comment type="subcellular location">
    <subcellularLocation>
        <location evidence="1">Membrane</location>
        <topology evidence="1">Multi-pass membrane protein</topology>
    </subcellularLocation>
</comment>
<dbReference type="Pfam" id="PF03845">
    <property type="entry name" value="Spore_permease"/>
    <property type="match status" value="1"/>
</dbReference>
<accession>A0A927H981</accession>
<keyword evidence="6 8" id="KW-1133">Transmembrane helix</keyword>
<feature type="transmembrane region" description="Helical" evidence="8">
    <location>
        <begin position="189"/>
        <end position="212"/>
    </location>
</feature>
<dbReference type="GO" id="GO:0009847">
    <property type="term" value="P:spore germination"/>
    <property type="evidence" value="ECO:0007669"/>
    <property type="project" value="InterPro"/>
</dbReference>
<feature type="transmembrane region" description="Helical" evidence="8">
    <location>
        <begin position="334"/>
        <end position="363"/>
    </location>
</feature>
<evidence type="ECO:0000256" key="8">
    <source>
        <dbReference type="SAM" id="Phobius"/>
    </source>
</evidence>
<feature type="transmembrane region" description="Helical" evidence="8">
    <location>
        <begin position="149"/>
        <end position="169"/>
    </location>
</feature>
<keyword evidence="4" id="KW-0309">Germination</keyword>
<evidence type="ECO:0000256" key="5">
    <source>
        <dbReference type="ARBA" id="ARBA00022692"/>
    </source>
</evidence>
<dbReference type="Proteomes" id="UP000632125">
    <property type="component" value="Unassembled WGS sequence"/>
</dbReference>
<dbReference type="RefSeq" id="WP_190866961.1">
    <property type="nucleotide sequence ID" value="NZ_JACXIY010000045.1"/>
</dbReference>
<keyword evidence="10" id="KW-1185">Reference proteome</keyword>
<feature type="transmembrane region" description="Helical" evidence="8">
    <location>
        <begin position="224"/>
        <end position="250"/>
    </location>
</feature>
<comment type="caution">
    <text evidence="9">The sequence shown here is derived from an EMBL/GenBank/DDBJ whole genome shotgun (WGS) entry which is preliminary data.</text>
</comment>
<protein>
    <submittedName>
        <fullName evidence="9">GerAB/ArcD/ProY family transporter</fullName>
    </submittedName>
</protein>
<evidence type="ECO:0000256" key="1">
    <source>
        <dbReference type="ARBA" id="ARBA00004141"/>
    </source>
</evidence>
<feature type="transmembrane region" description="Helical" evidence="8">
    <location>
        <begin position="121"/>
        <end position="142"/>
    </location>
</feature>
<dbReference type="PANTHER" id="PTHR34975">
    <property type="entry name" value="SPORE GERMINATION PROTEIN A2"/>
    <property type="match status" value="1"/>
</dbReference>
<dbReference type="EMBL" id="JACXIY010000045">
    <property type="protein sequence ID" value="MBD2872357.1"/>
    <property type="molecule type" value="Genomic_DNA"/>
</dbReference>
<dbReference type="NCBIfam" id="TIGR00912">
    <property type="entry name" value="2A0309"/>
    <property type="match status" value="1"/>
</dbReference>
<dbReference type="GO" id="GO:0016020">
    <property type="term" value="C:membrane"/>
    <property type="evidence" value="ECO:0007669"/>
    <property type="project" value="UniProtKB-SubCell"/>
</dbReference>
<dbReference type="AlphaFoldDB" id="A0A927H981"/>
<evidence type="ECO:0000256" key="3">
    <source>
        <dbReference type="ARBA" id="ARBA00022448"/>
    </source>
</evidence>
<feature type="transmembrane region" description="Helical" evidence="8">
    <location>
        <begin position="312"/>
        <end position="328"/>
    </location>
</feature>
<keyword evidence="5 8" id="KW-0812">Transmembrane</keyword>
<evidence type="ECO:0000313" key="9">
    <source>
        <dbReference type="EMBL" id="MBD2872357.1"/>
    </source>
</evidence>
<proteinExistence type="inferred from homology"/>
<evidence type="ECO:0000256" key="4">
    <source>
        <dbReference type="ARBA" id="ARBA00022544"/>
    </source>
</evidence>
<feature type="transmembrane region" description="Helical" evidence="8">
    <location>
        <begin position="276"/>
        <end position="300"/>
    </location>
</feature>
<evidence type="ECO:0000256" key="7">
    <source>
        <dbReference type="ARBA" id="ARBA00023136"/>
    </source>
</evidence>
<organism evidence="9 10">
    <name type="scientific">Paenibacillus arenilitoris</name>
    <dbReference type="NCBI Taxonomy" id="2772299"/>
    <lineage>
        <taxon>Bacteria</taxon>
        <taxon>Bacillati</taxon>
        <taxon>Bacillota</taxon>
        <taxon>Bacilli</taxon>
        <taxon>Bacillales</taxon>
        <taxon>Paenibacillaceae</taxon>
        <taxon>Paenibacillus</taxon>
    </lineage>
</organism>
<feature type="transmembrane region" description="Helical" evidence="8">
    <location>
        <begin position="18"/>
        <end position="38"/>
    </location>
</feature>
<keyword evidence="3" id="KW-0813">Transport</keyword>
<feature type="transmembrane region" description="Helical" evidence="8">
    <location>
        <begin position="81"/>
        <end position="101"/>
    </location>
</feature>
<comment type="similarity">
    <text evidence="2">Belongs to the amino acid-polyamine-organocation (APC) superfamily. Spore germination protein (SGP) (TC 2.A.3.9) family.</text>
</comment>